<accession>A0A2T2NQ73</accession>
<dbReference type="AlphaFoldDB" id="A0A2T2NQ73"/>
<dbReference type="PANTHER" id="PTHR42047">
    <property type="entry name" value="PROTEIN, PUTATIVE (AFU_ORTHOLOGUE AFUA_6G03560)-RELATED"/>
    <property type="match status" value="1"/>
</dbReference>
<reference evidence="1 2" key="1">
    <citation type="journal article" date="2018" name="Front. Microbiol.">
        <title>Genome-Wide Analysis of Corynespora cassiicola Leaf Fall Disease Putative Effectors.</title>
        <authorList>
            <person name="Lopez D."/>
            <person name="Ribeiro S."/>
            <person name="Label P."/>
            <person name="Fumanal B."/>
            <person name="Venisse J.S."/>
            <person name="Kohler A."/>
            <person name="de Oliveira R.R."/>
            <person name="Labutti K."/>
            <person name="Lipzen A."/>
            <person name="Lail K."/>
            <person name="Bauer D."/>
            <person name="Ohm R.A."/>
            <person name="Barry K.W."/>
            <person name="Spatafora J."/>
            <person name="Grigoriev I.V."/>
            <person name="Martin F.M."/>
            <person name="Pujade-Renaud V."/>
        </authorList>
    </citation>
    <scope>NUCLEOTIDE SEQUENCE [LARGE SCALE GENOMIC DNA]</scope>
    <source>
        <strain evidence="1 2">Philippines</strain>
    </source>
</reference>
<name>A0A2T2NQ73_CORCC</name>
<proteinExistence type="predicted"/>
<dbReference type="PANTHER" id="PTHR42047:SF1">
    <property type="entry name" value="PROTEIN, PUTATIVE (AFU_ORTHOLOGUE AFUA_6G03560)-RELATED"/>
    <property type="match status" value="1"/>
</dbReference>
<organism evidence="1 2">
    <name type="scientific">Corynespora cassiicola Philippines</name>
    <dbReference type="NCBI Taxonomy" id="1448308"/>
    <lineage>
        <taxon>Eukaryota</taxon>
        <taxon>Fungi</taxon>
        <taxon>Dikarya</taxon>
        <taxon>Ascomycota</taxon>
        <taxon>Pezizomycotina</taxon>
        <taxon>Dothideomycetes</taxon>
        <taxon>Pleosporomycetidae</taxon>
        <taxon>Pleosporales</taxon>
        <taxon>Corynesporascaceae</taxon>
        <taxon>Corynespora</taxon>
    </lineage>
</organism>
<gene>
    <name evidence="1" type="ORF">BS50DRAFT_345716</name>
</gene>
<evidence type="ECO:0000313" key="1">
    <source>
        <dbReference type="EMBL" id="PSN67581.1"/>
    </source>
</evidence>
<dbReference type="OrthoDB" id="10583985at2759"/>
<dbReference type="EMBL" id="KZ678134">
    <property type="protein sequence ID" value="PSN67581.1"/>
    <property type="molecule type" value="Genomic_DNA"/>
</dbReference>
<evidence type="ECO:0000313" key="2">
    <source>
        <dbReference type="Proteomes" id="UP000240883"/>
    </source>
</evidence>
<sequence length="215" mass="23282">MLTSNSCRFGALRLLSRPTLDQTFQLAVSNPAVPEINKLPLHANNFLLRAGPGVRTKTYCPPTFEYCNRTITNHTLFTASNGQWNLAISAPGGQQAFLSAEKYVGYTAAHHGDVDPRVAQADGFVAYLGGALINAKAPGWWACEILKADATGNKEWAITGIWSGRGNATGTRSRSLWDGDLGAVRVDVRSCVVVNILVQTSACERGKNLRAWEYA</sequence>
<dbReference type="InterPro" id="IPR052820">
    <property type="entry name" value="PhiA_domain"/>
</dbReference>
<dbReference type="Proteomes" id="UP000240883">
    <property type="component" value="Unassembled WGS sequence"/>
</dbReference>
<keyword evidence="2" id="KW-1185">Reference proteome</keyword>
<protein>
    <submittedName>
        <fullName evidence="1">Uncharacterized protein</fullName>
    </submittedName>
</protein>